<dbReference type="PANTHER" id="PTHR43580:SF9">
    <property type="entry name" value="GLYOXYLATE_SUCCINIC SEMIALDEHYDE REDUCTASE 1"/>
    <property type="match status" value="1"/>
</dbReference>
<dbReference type="RefSeq" id="WP_121988962.1">
    <property type="nucleotide sequence ID" value="NZ_OUNR01000012.1"/>
</dbReference>
<dbReference type="Pfam" id="PF03446">
    <property type="entry name" value="NAD_binding_2"/>
    <property type="match status" value="1"/>
</dbReference>
<dbReference type="GO" id="GO:0016491">
    <property type="term" value="F:oxidoreductase activity"/>
    <property type="evidence" value="ECO:0007669"/>
    <property type="project" value="UniProtKB-KW"/>
</dbReference>
<dbReference type="PIRSF" id="PIRSF000103">
    <property type="entry name" value="HIBADH"/>
    <property type="match status" value="1"/>
</dbReference>
<sequence length="287" mass="30452">MRVTILGIGLLGRAVAERLHDSGHAVTVYNRTASKTDPLRAHGITVAATAAEAVASTDCTLLYLTDAAAIHAVLFPPAAPVDLRSRTIIQMGTISPDESRAFQRSVSAGGGDYFEAPVLGSLAEAKAGTLIIMGGGTADQLRRWEPVFSSLTPAPFLIGPIGQAAALKLALNHLIAAELSAFALSLGLIQRAGISVDQFMTILKSSALFAPAFEKKLPRLLARQYDKPNFPTSHLLKDVNLFADDARHHGLNIAGLTGVRALLEHAIQTGQRDADYSALFESINPRD</sequence>
<keyword evidence="1 6" id="KW-0560">Oxidoreductase</keyword>
<dbReference type="InterPro" id="IPR013328">
    <property type="entry name" value="6PGD_dom2"/>
</dbReference>
<accession>A0A330L5I6</accession>
<evidence type="ECO:0000259" key="5">
    <source>
        <dbReference type="Pfam" id="PF14833"/>
    </source>
</evidence>
<gene>
    <name evidence="6" type="ORF">NITLEN_20230</name>
</gene>
<dbReference type="InterPro" id="IPR015815">
    <property type="entry name" value="HIBADH-related"/>
</dbReference>
<dbReference type="Pfam" id="PF14833">
    <property type="entry name" value="NAD_binding_11"/>
    <property type="match status" value="1"/>
</dbReference>
<dbReference type="Proteomes" id="UP000248168">
    <property type="component" value="Unassembled WGS sequence"/>
</dbReference>
<dbReference type="InterPro" id="IPR036291">
    <property type="entry name" value="NAD(P)-bd_dom_sf"/>
</dbReference>
<dbReference type="AlphaFoldDB" id="A0A330L5I6"/>
<evidence type="ECO:0000259" key="4">
    <source>
        <dbReference type="Pfam" id="PF03446"/>
    </source>
</evidence>
<dbReference type="GO" id="GO:0050661">
    <property type="term" value="F:NADP binding"/>
    <property type="evidence" value="ECO:0007669"/>
    <property type="project" value="InterPro"/>
</dbReference>
<feature type="domain" description="6-phosphogluconate dehydrogenase NADP-binding" evidence="4">
    <location>
        <begin position="3"/>
        <end position="152"/>
    </location>
</feature>
<dbReference type="GO" id="GO:0051287">
    <property type="term" value="F:NAD binding"/>
    <property type="evidence" value="ECO:0007669"/>
    <property type="project" value="InterPro"/>
</dbReference>
<dbReference type="InParanoid" id="A0A330L5I6"/>
<evidence type="ECO:0000256" key="3">
    <source>
        <dbReference type="PIRSR" id="PIRSR000103-1"/>
    </source>
</evidence>
<dbReference type="EMBL" id="OUNR01000012">
    <property type="protein sequence ID" value="SPP64590.1"/>
    <property type="molecule type" value="Genomic_DNA"/>
</dbReference>
<dbReference type="OrthoDB" id="9786703at2"/>
<evidence type="ECO:0000313" key="7">
    <source>
        <dbReference type="Proteomes" id="UP000248168"/>
    </source>
</evidence>
<dbReference type="EC" id="1.1.1.-" evidence="6"/>
<reference evidence="7" key="1">
    <citation type="submission" date="2018-04" db="EMBL/GenBank/DDBJ databases">
        <authorList>
            <person name="Lucker S."/>
            <person name="Sakoula D."/>
        </authorList>
    </citation>
    <scope>NUCLEOTIDE SEQUENCE [LARGE SCALE GENOMIC DNA]</scope>
</reference>
<keyword evidence="2" id="KW-0520">NAD</keyword>
<dbReference type="InterPro" id="IPR029154">
    <property type="entry name" value="HIBADH-like_NADP-bd"/>
</dbReference>
<evidence type="ECO:0000256" key="2">
    <source>
        <dbReference type="ARBA" id="ARBA00023027"/>
    </source>
</evidence>
<dbReference type="PANTHER" id="PTHR43580">
    <property type="entry name" value="OXIDOREDUCTASE GLYR1-RELATED"/>
    <property type="match status" value="1"/>
</dbReference>
<dbReference type="SUPFAM" id="SSF48179">
    <property type="entry name" value="6-phosphogluconate dehydrogenase C-terminal domain-like"/>
    <property type="match status" value="1"/>
</dbReference>
<evidence type="ECO:0000313" key="6">
    <source>
        <dbReference type="EMBL" id="SPP64590.1"/>
    </source>
</evidence>
<dbReference type="Gene3D" id="3.40.50.720">
    <property type="entry name" value="NAD(P)-binding Rossmann-like Domain"/>
    <property type="match status" value="1"/>
</dbReference>
<name>A0A330L5I6_9BACT</name>
<dbReference type="Gene3D" id="1.10.1040.10">
    <property type="entry name" value="N-(1-d-carboxylethyl)-l-norvaline Dehydrogenase, domain 2"/>
    <property type="match status" value="1"/>
</dbReference>
<dbReference type="InterPro" id="IPR051265">
    <property type="entry name" value="HIBADH-related_NP60_sf"/>
</dbReference>
<dbReference type="SUPFAM" id="SSF51735">
    <property type="entry name" value="NAD(P)-binding Rossmann-fold domains"/>
    <property type="match status" value="1"/>
</dbReference>
<protein>
    <submittedName>
        <fullName evidence="6">3-hydroxyacid dehydrogenase</fullName>
        <ecNumber evidence="6">1.1.1.-</ecNumber>
    </submittedName>
</protein>
<organism evidence="6 7">
    <name type="scientific">Nitrospira lenta</name>
    <dbReference type="NCBI Taxonomy" id="1436998"/>
    <lineage>
        <taxon>Bacteria</taxon>
        <taxon>Pseudomonadati</taxon>
        <taxon>Nitrospirota</taxon>
        <taxon>Nitrospiria</taxon>
        <taxon>Nitrospirales</taxon>
        <taxon>Nitrospiraceae</taxon>
        <taxon>Nitrospira</taxon>
    </lineage>
</organism>
<proteinExistence type="predicted"/>
<feature type="active site" evidence="3">
    <location>
        <position position="168"/>
    </location>
</feature>
<feature type="domain" description="3-hydroxyisobutyrate dehydrogenase-like NAD-binding" evidence="5">
    <location>
        <begin position="162"/>
        <end position="280"/>
    </location>
</feature>
<evidence type="ECO:0000256" key="1">
    <source>
        <dbReference type="ARBA" id="ARBA00023002"/>
    </source>
</evidence>
<dbReference type="InterPro" id="IPR006115">
    <property type="entry name" value="6PGDH_NADP-bd"/>
</dbReference>
<keyword evidence="7" id="KW-1185">Reference proteome</keyword>
<dbReference type="InterPro" id="IPR008927">
    <property type="entry name" value="6-PGluconate_DH-like_C_sf"/>
</dbReference>